<organism evidence="1 2">
    <name type="scientific">Christiangramia antarctica</name>
    <dbReference type="NCBI Taxonomy" id="2058158"/>
    <lineage>
        <taxon>Bacteria</taxon>
        <taxon>Pseudomonadati</taxon>
        <taxon>Bacteroidota</taxon>
        <taxon>Flavobacteriia</taxon>
        <taxon>Flavobacteriales</taxon>
        <taxon>Flavobacteriaceae</taxon>
        <taxon>Christiangramia</taxon>
    </lineage>
</organism>
<sequence length="185" mass="20520">MRTEMDAKGIRSINIQTNEIFLIEINTSRQATISIESHSEGEYFNSIFVTSEIINGELKIESKYPEILTGGYDKLSAHKVFAISLVINIPENLEVHITSNIASVISTGSYKLLFAELKQGYCHLLNFSGNAIVNTFEGDIWVETDSGLVEANTRHGKIIVPEFPMGRNPINLTSIDGDIKVSKTK</sequence>
<keyword evidence="2" id="KW-1185">Reference proteome</keyword>
<gene>
    <name evidence="1" type="ORF">ACFSYS_01480</name>
</gene>
<accession>A0ABW5X153</accession>
<evidence type="ECO:0008006" key="3">
    <source>
        <dbReference type="Google" id="ProtNLM"/>
    </source>
</evidence>
<dbReference type="EMBL" id="JBHUOJ010000004">
    <property type="protein sequence ID" value="MFD2831940.1"/>
    <property type="molecule type" value="Genomic_DNA"/>
</dbReference>
<evidence type="ECO:0000313" key="1">
    <source>
        <dbReference type="EMBL" id="MFD2831940.1"/>
    </source>
</evidence>
<protein>
    <recommendedName>
        <fullName evidence="3">Adhesin domain-containing protein</fullName>
    </recommendedName>
</protein>
<dbReference type="RefSeq" id="WP_251739718.1">
    <property type="nucleotide sequence ID" value="NZ_JBHUOJ010000004.1"/>
</dbReference>
<comment type="caution">
    <text evidence="1">The sequence shown here is derived from an EMBL/GenBank/DDBJ whole genome shotgun (WGS) entry which is preliminary data.</text>
</comment>
<name>A0ABW5X153_9FLAO</name>
<reference evidence="2" key="1">
    <citation type="journal article" date="2019" name="Int. J. Syst. Evol. Microbiol.">
        <title>The Global Catalogue of Microorganisms (GCM) 10K type strain sequencing project: providing services to taxonomists for standard genome sequencing and annotation.</title>
        <authorList>
            <consortium name="The Broad Institute Genomics Platform"/>
            <consortium name="The Broad Institute Genome Sequencing Center for Infectious Disease"/>
            <person name="Wu L."/>
            <person name="Ma J."/>
        </authorList>
    </citation>
    <scope>NUCLEOTIDE SEQUENCE [LARGE SCALE GENOMIC DNA]</scope>
    <source>
        <strain evidence="2">KCTC 52925</strain>
    </source>
</reference>
<dbReference type="Proteomes" id="UP001597438">
    <property type="component" value="Unassembled WGS sequence"/>
</dbReference>
<proteinExistence type="predicted"/>
<evidence type="ECO:0000313" key="2">
    <source>
        <dbReference type="Proteomes" id="UP001597438"/>
    </source>
</evidence>